<proteinExistence type="predicted"/>
<dbReference type="EMBL" id="AP015034">
    <property type="protein sequence ID" value="BAT74584.1"/>
    <property type="molecule type" value="Genomic_DNA"/>
</dbReference>
<protein>
    <submittedName>
        <fullName evidence="1">Uncharacterized protein</fullName>
    </submittedName>
</protein>
<dbReference type="AlphaFoldDB" id="A0A0S3R1P6"/>
<dbReference type="SUPFAM" id="SSF52058">
    <property type="entry name" value="L domain-like"/>
    <property type="match status" value="1"/>
</dbReference>
<organism evidence="1 2">
    <name type="scientific">Vigna angularis var. angularis</name>
    <dbReference type="NCBI Taxonomy" id="157739"/>
    <lineage>
        <taxon>Eukaryota</taxon>
        <taxon>Viridiplantae</taxon>
        <taxon>Streptophyta</taxon>
        <taxon>Embryophyta</taxon>
        <taxon>Tracheophyta</taxon>
        <taxon>Spermatophyta</taxon>
        <taxon>Magnoliopsida</taxon>
        <taxon>eudicotyledons</taxon>
        <taxon>Gunneridae</taxon>
        <taxon>Pentapetalae</taxon>
        <taxon>rosids</taxon>
        <taxon>fabids</taxon>
        <taxon>Fabales</taxon>
        <taxon>Fabaceae</taxon>
        <taxon>Papilionoideae</taxon>
        <taxon>50 kb inversion clade</taxon>
        <taxon>NPAAA clade</taxon>
        <taxon>indigoferoid/millettioid clade</taxon>
        <taxon>Phaseoleae</taxon>
        <taxon>Vigna</taxon>
    </lineage>
</organism>
<reference evidence="1 2" key="1">
    <citation type="journal article" date="2015" name="Sci. Rep.">
        <title>The power of single molecule real-time sequencing technology in the de novo assembly of a eukaryotic genome.</title>
        <authorList>
            <person name="Sakai H."/>
            <person name="Naito K."/>
            <person name="Ogiso-Tanaka E."/>
            <person name="Takahashi Y."/>
            <person name="Iseki K."/>
            <person name="Muto C."/>
            <person name="Satou K."/>
            <person name="Teruya K."/>
            <person name="Shiroma A."/>
            <person name="Shimoji M."/>
            <person name="Hirano T."/>
            <person name="Itoh T."/>
            <person name="Kaga A."/>
            <person name="Tomooka N."/>
        </authorList>
    </citation>
    <scope>NUCLEOTIDE SEQUENCE [LARGE SCALE GENOMIC DNA]</scope>
    <source>
        <strain evidence="2">cv. Shumari</strain>
    </source>
</reference>
<sequence length="250" mass="27960">MEPKENITQYITPVEKVANQLSKNGEQMASSRVLGKKLRSLTKDFESIVCVIKESKDLSILTVDELAGSLEAHKQRRRSWDDQVEPNGQALQAQWFCSSTASRNYGTRGATSFCRSPPWVTEQLLLTSAAMVTPTPVLCFFLLHSPHHGLHLFGTLSVDIAHLSFLSNLSLADNIFFSPIPPPLSSLSALRFLNLSNNGFNQTEYTQYTTSHTTMEPDSLHGIEYGGLVEKRESNSEHVRDLRQRGTEYS</sequence>
<keyword evidence="2" id="KW-1185">Reference proteome</keyword>
<accession>A0A0S3R1P6</accession>
<name>A0A0S3R1P6_PHAAN</name>
<evidence type="ECO:0000313" key="2">
    <source>
        <dbReference type="Proteomes" id="UP000291084"/>
    </source>
</evidence>
<gene>
    <name evidence="1" type="primary">Vigan.01G228600</name>
    <name evidence="1" type="ORF">VIGAN_01228600</name>
</gene>
<dbReference type="Proteomes" id="UP000291084">
    <property type="component" value="Chromosome 1"/>
</dbReference>
<dbReference type="InterPro" id="IPR032675">
    <property type="entry name" value="LRR_dom_sf"/>
</dbReference>
<dbReference type="PANTHER" id="PTHR35317:SF28">
    <property type="entry name" value="ZINC FINGER, CCHC-TYPE, RIBONUCLEASE H-LIKE DOMAIN, GAG-PRE-INTEGRASE DOMAIN PROTEIN-RELATED"/>
    <property type="match status" value="1"/>
</dbReference>
<evidence type="ECO:0000313" key="1">
    <source>
        <dbReference type="EMBL" id="BAT74584.1"/>
    </source>
</evidence>
<dbReference type="PANTHER" id="PTHR35317">
    <property type="entry name" value="OS04G0629600 PROTEIN"/>
    <property type="match status" value="1"/>
</dbReference>
<dbReference type="Gene3D" id="3.80.10.10">
    <property type="entry name" value="Ribonuclease Inhibitor"/>
    <property type="match status" value="1"/>
</dbReference>
<dbReference type="Pfam" id="PF14223">
    <property type="entry name" value="Retrotran_gag_2"/>
    <property type="match status" value="1"/>
</dbReference>